<evidence type="ECO:0000256" key="4">
    <source>
        <dbReference type="ARBA" id="ARBA00022692"/>
    </source>
</evidence>
<evidence type="ECO:0000256" key="6">
    <source>
        <dbReference type="ARBA" id="ARBA00022989"/>
    </source>
</evidence>
<evidence type="ECO:0000256" key="9">
    <source>
        <dbReference type="ARBA" id="ARBA00023136"/>
    </source>
</evidence>
<reference evidence="11" key="1">
    <citation type="submission" date="2014-02" db="EMBL/GenBank/DDBJ databases">
        <authorList>
            <person name="Genoscope - CEA"/>
        </authorList>
    </citation>
    <scope>NUCLEOTIDE SEQUENCE</scope>
    <source>
        <strain evidence="11">LS3</strain>
    </source>
</reference>
<dbReference type="Pfam" id="PF04161">
    <property type="entry name" value="Arv1"/>
    <property type="match status" value="1"/>
</dbReference>
<dbReference type="GO" id="GO:0016125">
    <property type="term" value="P:sterol metabolic process"/>
    <property type="evidence" value="ECO:0007669"/>
    <property type="project" value="UniProtKB-UniRule"/>
</dbReference>
<evidence type="ECO:0000256" key="2">
    <source>
        <dbReference type="ARBA" id="ARBA00009187"/>
    </source>
</evidence>
<gene>
    <name evidence="11" type="ORF">GNLVRS02_ARAD1B11572g</name>
</gene>
<reference evidence="11" key="2">
    <citation type="submission" date="2014-06" db="EMBL/GenBank/DDBJ databases">
        <title>The complete genome of Blastobotrys (Arxula) adeninivorans LS3 - a yeast of biotechnological interest.</title>
        <authorList>
            <person name="Kunze G."/>
            <person name="Gaillardin C."/>
            <person name="Czernicka M."/>
            <person name="Durrens P."/>
            <person name="Martin T."/>
            <person name="Boer E."/>
            <person name="Gabaldon T."/>
            <person name="Cruz J."/>
            <person name="Talla E."/>
            <person name="Marck C."/>
            <person name="Goffeau A."/>
            <person name="Barbe V."/>
            <person name="Baret P."/>
            <person name="Baronian K."/>
            <person name="Beier S."/>
            <person name="Bleykasten C."/>
            <person name="Bode R."/>
            <person name="Casaregola S."/>
            <person name="Despons L."/>
            <person name="Fairhead C."/>
            <person name="Giersberg M."/>
            <person name="Gierski P."/>
            <person name="Hahnel U."/>
            <person name="Hartmann A."/>
            <person name="Jankowska D."/>
            <person name="Jubin C."/>
            <person name="Jung P."/>
            <person name="Lafontaine I."/>
            <person name="Leh-Louis V."/>
            <person name="Lemaire M."/>
            <person name="Marcet-Houben M."/>
            <person name="Mascher M."/>
            <person name="Morel G."/>
            <person name="Richard G.-F."/>
            <person name="Riechen J."/>
            <person name="Sacerdot C."/>
            <person name="Sarkar A."/>
            <person name="Savel G."/>
            <person name="Schacherer J."/>
            <person name="Sherman D."/>
            <person name="Straub M.-L."/>
            <person name="Stein N."/>
            <person name="Thierry A."/>
            <person name="Trautwein-Schult A."/>
            <person name="Westhof E."/>
            <person name="Worch S."/>
            <person name="Dujon B."/>
            <person name="Souciet J.-L."/>
            <person name="Wincker P."/>
            <person name="Scholz U."/>
            <person name="Neuveglise N."/>
        </authorList>
    </citation>
    <scope>NUCLEOTIDE SEQUENCE</scope>
    <source>
        <strain evidence="11">LS3</strain>
    </source>
</reference>
<evidence type="ECO:0000256" key="10">
    <source>
        <dbReference type="RuleBase" id="RU368065"/>
    </source>
</evidence>
<dbReference type="PANTHER" id="PTHR14467">
    <property type="entry name" value="ARV1"/>
    <property type="match status" value="1"/>
</dbReference>
<dbReference type="GO" id="GO:0005789">
    <property type="term" value="C:endoplasmic reticulum membrane"/>
    <property type="evidence" value="ECO:0007669"/>
    <property type="project" value="UniProtKB-SubCell"/>
</dbReference>
<evidence type="ECO:0000256" key="1">
    <source>
        <dbReference type="ARBA" id="ARBA00004477"/>
    </source>
</evidence>
<dbReference type="GO" id="GO:0006665">
    <property type="term" value="P:sphingolipid metabolic process"/>
    <property type="evidence" value="ECO:0007669"/>
    <property type="project" value="UniProtKB-UniRule"/>
</dbReference>
<sequence>MICIECTHPVESLYTQYSDTNIRSTVCPSCNKFADKYIEHDQVNIAIDLVLLKPQAFRHMVFNVLSVGDSDQLHPQTRRIWVLTTLFDVYLVWATVEKTPNKSPMDNYILSLGALHQYLYFIFQCVCHSAVIHMTTRALARYWLGWTRPNALSTALLMSSASKLFPILMLIWSYDVPIASKVVAWAVIIHEVEALRTVLNCGYIRAAVMIAIAESLSFGLSDYCLPALHAVLDQKLL</sequence>
<comment type="subcellular location">
    <subcellularLocation>
        <location evidence="1 10">Endoplasmic reticulum membrane</location>
        <topology evidence="1 10">Multi-pass membrane protein</topology>
    </subcellularLocation>
    <subcellularLocation>
        <location evidence="10">Golgi apparatus membrane</location>
        <topology evidence="10">Multi-pass membrane protein</topology>
    </subcellularLocation>
</comment>
<dbReference type="EMBL" id="HG937692">
    <property type="protein sequence ID" value="CDP36377.1"/>
    <property type="molecule type" value="Genomic_DNA"/>
</dbReference>
<comment type="function">
    <text evidence="10">Regulates also the sphingolipid metabolism.</text>
</comment>
<dbReference type="GO" id="GO:0000139">
    <property type="term" value="C:Golgi membrane"/>
    <property type="evidence" value="ECO:0007669"/>
    <property type="project" value="UniProtKB-SubCell"/>
</dbReference>
<dbReference type="AlphaFoldDB" id="A0A060TBV3"/>
<keyword evidence="10" id="KW-0333">Golgi apparatus</keyword>
<dbReference type="GO" id="GO:0097036">
    <property type="term" value="P:regulation of plasma membrane sterol distribution"/>
    <property type="evidence" value="ECO:0007669"/>
    <property type="project" value="UniProtKB-UniRule"/>
</dbReference>
<keyword evidence="6" id="KW-1133">Transmembrane helix</keyword>
<evidence type="ECO:0000256" key="5">
    <source>
        <dbReference type="ARBA" id="ARBA00022824"/>
    </source>
</evidence>
<dbReference type="PhylomeDB" id="A0A060TBV3"/>
<evidence type="ECO:0000313" key="11">
    <source>
        <dbReference type="EMBL" id="CDP36377.1"/>
    </source>
</evidence>
<organism evidence="11">
    <name type="scientific">Blastobotrys adeninivorans</name>
    <name type="common">Yeast</name>
    <name type="synonym">Arxula adeninivorans</name>
    <dbReference type="NCBI Taxonomy" id="409370"/>
    <lineage>
        <taxon>Eukaryota</taxon>
        <taxon>Fungi</taxon>
        <taxon>Dikarya</taxon>
        <taxon>Ascomycota</taxon>
        <taxon>Saccharomycotina</taxon>
        <taxon>Dipodascomycetes</taxon>
        <taxon>Dipodascales</taxon>
        <taxon>Trichomonascaceae</taxon>
        <taxon>Blastobotrys</taxon>
    </lineage>
</organism>
<keyword evidence="5 10" id="KW-0256">Endoplasmic reticulum</keyword>
<proteinExistence type="inferred from homology"/>
<keyword evidence="7 10" id="KW-0445">Lipid transport</keyword>
<dbReference type="GO" id="GO:0032366">
    <property type="term" value="P:intracellular sterol transport"/>
    <property type="evidence" value="ECO:0007669"/>
    <property type="project" value="UniProtKB-UniRule"/>
</dbReference>
<keyword evidence="4" id="KW-0812">Transmembrane</keyword>
<comment type="function">
    <text evidence="10">Mediator of sterol homeostasis involved in sterol uptake, trafficking and distribution into membranes.</text>
</comment>
<keyword evidence="9" id="KW-0472">Membrane</keyword>
<evidence type="ECO:0000256" key="8">
    <source>
        <dbReference type="ARBA" id="ARBA00023098"/>
    </source>
</evidence>
<keyword evidence="3 10" id="KW-0813">Transport</keyword>
<protein>
    <recommendedName>
        <fullName evidence="10">Protein ARV</fullName>
    </recommendedName>
</protein>
<comment type="similarity">
    <text evidence="2 10">Belongs to the ARV1 family.</text>
</comment>
<name>A0A060TBV3_BLAAD</name>
<dbReference type="PANTHER" id="PTHR14467:SF0">
    <property type="entry name" value="PROTEIN ARV1"/>
    <property type="match status" value="1"/>
</dbReference>
<evidence type="ECO:0000256" key="3">
    <source>
        <dbReference type="ARBA" id="ARBA00022448"/>
    </source>
</evidence>
<evidence type="ECO:0000256" key="7">
    <source>
        <dbReference type="ARBA" id="ARBA00023055"/>
    </source>
</evidence>
<keyword evidence="8 10" id="KW-0443">Lipid metabolism</keyword>
<keyword evidence="10" id="KW-0746">Sphingolipid metabolism</keyword>
<accession>A0A060TBV3</accession>
<dbReference type="InterPro" id="IPR007290">
    <property type="entry name" value="Arv1"/>
</dbReference>
<dbReference type="GO" id="GO:0032541">
    <property type="term" value="C:cortical endoplasmic reticulum"/>
    <property type="evidence" value="ECO:0007669"/>
    <property type="project" value="TreeGrafter"/>
</dbReference>